<evidence type="ECO:0000313" key="8">
    <source>
        <dbReference type="EMBL" id="EDY19976.1"/>
    </source>
</evidence>
<evidence type="ECO:0000259" key="7">
    <source>
        <dbReference type="Pfam" id="PF08543"/>
    </source>
</evidence>
<keyword evidence="4" id="KW-0547">Nucleotide-binding</keyword>
<dbReference type="InterPro" id="IPR029056">
    <property type="entry name" value="Ribokinase-like"/>
</dbReference>
<dbReference type="Pfam" id="PF08543">
    <property type="entry name" value="Phos_pyr_kin"/>
    <property type="match status" value="1"/>
</dbReference>
<dbReference type="CDD" id="cd01169">
    <property type="entry name" value="HMPP_kinase"/>
    <property type="match status" value="1"/>
</dbReference>
<sequence length="274" mass="29077">MFPVGLTIAGSDNSAGAGVQADLKTMSALGVYGVTAITCVVAEVPGKVSAIQAIEPRIVAEQIRLLFEAFPIGALKTGMLYSCEIIETVCDTLRGCREPMPQPPPIVVDPVMVATSGDPLLQRDAIALYRERLFPMATLITPNLDEVRTLLDREVTSVAEMRTAGQELVATYGRAFLIKGGHLRLNPAIDLLCAPDGGVQEFSAPFVPGVSTHGTGCTYAAAITAGLAKGLSLSEAASEAKQYLATTVAHFLRWPREDGRTTDALHHFWGKPSA</sequence>
<dbReference type="AlphaFoldDB" id="B4D0W4"/>
<dbReference type="Gene3D" id="3.40.1190.20">
    <property type="match status" value="1"/>
</dbReference>
<dbReference type="EC" id="2.7.1.49" evidence="2"/>
<gene>
    <name evidence="8" type="ORF">CfE428DRAFT_2565</name>
</gene>
<keyword evidence="6" id="KW-0067">ATP-binding</keyword>
<reference evidence="8 9" key="1">
    <citation type="journal article" date="2011" name="J. Bacteriol.">
        <title>Genome sequence of Chthoniobacter flavus Ellin428, an aerobic heterotrophic soil bacterium.</title>
        <authorList>
            <person name="Kant R."/>
            <person name="van Passel M.W."/>
            <person name="Palva A."/>
            <person name="Lucas S."/>
            <person name="Lapidus A."/>
            <person name="Glavina Del Rio T."/>
            <person name="Dalin E."/>
            <person name="Tice H."/>
            <person name="Bruce D."/>
            <person name="Goodwin L."/>
            <person name="Pitluck S."/>
            <person name="Larimer F.W."/>
            <person name="Land M.L."/>
            <person name="Hauser L."/>
            <person name="Sangwan P."/>
            <person name="de Vos W.M."/>
            <person name="Janssen P.H."/>
            <person name="Smidt H."/>
        </authorList>
    </citation>
    <scope>NUCLEOTIDE SEQUENCE [LARGE SCALE GENOMIC DNA]</scope>
    <source>
        <strain evidence="8 9">Ellin428</strain>
    </source>
</reference>
<keyword evidence="3" id="KW-0808">Transferase</keyword>
<evidence type="ECO:0000313" key="9">
    <source>
        <dbReference type="Proteomes" id="UP000005824"/>
    </source>
</evidence>
<organism evidence="8 9">
    <name type="scientific">Chthoniobacter flavus Ellin428</name>
    <dbReference type="NCBI Taxonomy" id="497964"/>
    <lineage>
        <taxon>Bacteria</taxon>
        <taxon>Pseudomonadati</taxon>
        <taxon>Verrucomicrobiota</taxon>
        <taxon>Spartobacteria</taxon>
        <taxon>Chthoniobacterales</taxon>
        <taxon>Chthoniobacteraceae</taxon>
        <taxon>Chthoniobacter</taxon>
    </lineage>
</organism>
<evidence type="ECO:0000256" key="5">
    <source>
        <dbReference type="ARBA" id="ARBA00022777"/>
    </source>
</evidence>
<keyword evidence="5 8" id="KW-0418">Kinase</keyword>
<evidence type="ECO:0000256" key="1">
    <source>
        <dbReference type="ARBA" id="ARBA00004948"/>
    </source>
</evidence>
<dbReference type="FunCoup" id="B4D0W4">
    <property type="interactions" value="485"/>
</dbReference>
<dbReference type="PANTHER" id="PTHR20858:SF17">
    <property type="entry name" value="HYDROXYMETHYLPYRIMIDINE_PHOSPHOMETHYLPYRIMIDINE KINASE THI20-RELATED"/>
    <property type="match status" value="1"/>
</dbReference>
<evidence type="ECO:0000256" key="2">
    <source>
        <dbReference type="ARBA" id="ARBA00012135"/>
    </source>
</evidence>
<dbReference type="EMBL" id="ABVL01000006">
    <property type="protein sequence ID" value="EDY19976.1"/>
    <property type="molecule type" value="Genomic_DNA"/>
</dbReference>
<comment type="caution">
    <text evidence="8">The sequence shown here is derived from an EMBL/GenBank/DDBJ whole genome shotgun (WGS) entry which is preliminary data.</text>
</comment>
<feature type="domain" description="Pyridoxamine kinase/Phosphomethylpyrimidine kinase" evidence="7">
    <location>
        <begin position="12"/>
        <end position="253"/>
    </location>
</feature>
<name>B4D0W4_9BACT</name>
<dbReference type="InterPro" id="IPR004399">
    <property type="entry name" value="HMP/HMP-P_kinase_dom"/>
</dbReference>
<evidence type="ECO:0000256" key="6">
    <source>
        <dbReference type="ARBA" id="ARBA00022840"/>
    </source>
</evidence>
<dbReference type="Proteomes" id="UP000005824">
    <property type="component" value="Unassembled WGS sequence"/>
</dbReference>
<dbReference type="STRING" id="497964.CfE428DRAFT_2565"/>
<evidence type="ECO:0000256" key="4">
    <source>
        <dbReference type="ARBA" id="ARBA00022741"/>
    </source>
</evidence>
<dbReference type="NCBIfam" id="TIGR00097">
    <property type="entry name" value="HMP-P_kinase"/>
    <property type="match status" value="1"/>
</dbReference>
<comment type="pathway">
    <text evidence="1">Cofactor biosynthesis; thiamine diphosphate biosynthesis.</text>
</comment>
<evidence type="ECO:0000256" key="3">
    <source>
        <dbReference type="ARBA" id="ARBA00022679"/>
    </source>
</evidence>
<protein>
    <recommendedName>
        <fullName evidence="2">hydroxymethylpyrimidine kinase</fullName>
        <ecNumber evidence="2">2.7.1.49</ecNumber>
    </recommendedName>
</protein>
<dbReference type="GO" id="GO:0009228">
    <property type="term" value="P:thiamine biosynthetic process"/>
    <property type="evidence" value="ECO:0007669"/>
    <property type="project" value="InterPro"/>
</dbReference>
<dbReference type="eggNOG" id="COG0351">
    <property type="taxonomic scope" value="Bacteria"/>
</dbReference>
<dbReference type="FunFam" id="3.40.1190.20:FF:000003">
    <property type="entry name" value="Phosphomethylpyrimidine kinase ThiD"/>
    <property type="match status" value="1"/>
</dbReference>
<proteinExistence type="predicted"/>
<dbReference type="InterPro" id="IPR013749">
    <property type="entry name" value="PM/HMP-P_kinase-1"/>
</dbReference>
<dbReference type="RefSeq" id="WP_006979890.1">
    <property type="nucleotide sequence ID" value="NZ_ABVL01000006.1"/>
</dbReference>
<dbReference type="GO" id="GO:0008902">
    <property type="term" value="F:hydroxymethylpyrimidine kinase activity"/>
    <property type="evidence" value="ECO:0007669"/>
    <property type="project" value="UniProtKB-EC"/>
</dbReference>
<dbReference type="GO" id="GO:0008972">
    <property type="term" value="F:phosphomethylpyrimidine kinase activity"/>
    <property type="evidence" value="ECO:0007669"/>
    <property type="project" value="InterPro"/>
</dbReference>
<accession>B4D0W4</accession>
<dbReference type="InParanoid" id="B4D0W4"/>
<dbReference type="GO" id="GO:0005829">
    <property type="term" value="C:cytosol"/>
    <property type="evidence" value="ECO:0007669"/>
    <property type="project" value="TreeGrafter"/>
</dbReference>
<dbReference type="PANTHER" id="PTHR20858">
    <property type="entry name" value="PHOSPHOMETHYLPYRIMIDINE KINASE"/>
    <property type="match status" value="1"/>
</dbReference>
<dbReference type="SUPFAM" id="SSF53613">
    <property type="entry name" value="Ribokinase-like"/>
    <property type="match status" value="1"/>
</dbReference>
<dbReference type="GO" id="GO:0005524">
    <property type="term" value="F:ATP binding"/>
    <property type="evidence" value="ECO:0007669"/>
    <property type="project" value="UniProtKB-KW"/>
</dbReference>
<keyword evidence="9" id="KW-1185">Reference proteome</keyword>